<feature type="non-terminal residue" evidence="2">
    <location>
        <position position="1"/>
    </location>
</feature>
<dbReference type="EMBL" id="BDIP01007166">
    <property type="protein sequence ID" value="GCA64412.1"/>
    <property type="molecule type" value="Genomic_DNA"/>
</dbReference>
<reference evidence="2 3" key="1">
    <citation type="journal article" date="2018" name="PLoS ONE">
        <title>The draft genome of Kipferlia bialata reveals reductive genome evolution in fornicate parasites.</title>
        <authorList>
            <person name="Tanifuji G."/>
            <person name="Takabayashi S."/>
            <person name="Kume K."/>
            <person name="Takagi M."/>
            <person name="Nakayama T."/>
            <person name="Kamikawa R."/>
            <person name="Inagaki Y."/>
            <person name="Hashimoto T."/>
        </authorList>
    </citation>
    <scope>NUCLEOTIDE SEQUENCE [LARGE SCALE GENOMIC DNA]</scope>
    <source>
        <strain evidence="2">NY0173</strain>
    </source>
</reference>
<dbReference type="AlphaFoldDB" id="A0A391P9Y8"/>
<feature type="signal peptide" evidence="1">
    <location>
        <begin position="1"/>
        <end position="22"/>
    </location>
</feature>
<protein>
    <submittedName>
        <fullName evidence="2">Uncharacterized protein</fullName>
    </submittedName>
</protein>
<comment type="caution">
    <text evidence="2">The sequence shown here is derived from an EMBL/GenBank/DDBJ whole genome shotgun (WGS) entry which is preliminary data.</text>
</comment>
<evidence type="ECO:0000313" key="3">
    <source>
        <dbReference type="Proteomes" id="UP000265618"/>
    </source>
</evidence>
<sequence length="58" mass="6108">MTRARWLLAALFLVQLAVYSSSAIVSLDLGQAFFKVGHVGTSSGPGNTLDVLLNEQSG</sequence>
<dbReference type="Proteomes" id="UP000265618">
    <property type="component" value="Unassembled WGS sequence"/>
</dbReference>
<name>A0A391P9Y8_9EUKA</name>
<keyword evidence="1" id="KW-0732">Signal</keyword>
<keyword evidence="3" id="KW-1185">Reference proteome</keyword>
<evidence type="ECO:0000313" key="2">
    <source>
        <dbReference type="EMBL" id="GCA64412.1"/>
    </source>
</evidence>
<gene>
    <name evidence="2" type="ORF">KIPB_014205</name>
</gene>
<evidence type="ECO:0000256" key="1">
    <source>
        <dbReference type="SAM" id="SignalP"/>
    </source>
</evidence>
<feature type="chain" id="PRO_5017328601" evidence="1">
    <location>
        <begin position="23"/>
        <end position="58"/>
    </location>
</feature>
<organism evidence="2 3">
    <name type="scientific">Kipferlia bialata</name>
    <dbReference type="NCBI Taxonomy" id="797122"/>
    <lineage>
        <taxon>Eukaryota</taxon>
        <taxon>Metamonada</taxon>
        <taxon>Carpediemonas-like organisms</taxon>
        <taxon>Kipferlia</taxon>
    </lineage>
</organism>
<accession>A0A391P9Y8</accession>
<proteinExistence type="predicted"/>